<proteinExistence type="predicted"/>
<sequence length="414" mass="46553">MTPAAYSKEWAAPTSSAPSRTPCFMISSPSSQHRKPFARSWRHLWRSIKTLRLIGLDRPGPVQDFQKFVDNLLNLREHRTDLRTVEIKFSGCWADDLPYVNQWIHSAVMCKVRSLTFHHLGPFLYLNGPHLASRHLRKVDLAGVAVQDTFLGFSSCPALEDLKMNACDICVDEISSRSLKHLSITDCVSHYHCRLHVSALGLVSLKLDGIWGLAPFFDENMALLETARVNIGSYCTDICRIYVDSGIFCGADNACSGCDDCSDPVLLGGISSARHLELISKFRNFIFARDLEHRPIFSNVKTLLLNEYCCVAPGCDRLAYVLKNSPILEKLTLQLFSKGPNHKVEMKGSYTTMEGLSAISEHLKIVEVKCNAVDERILEILKFLSAFNIRKLTIDTFDPFSILKLAFTCESKCR</sequence>
<protein>
    <submittedName>
        <fullName evidence="1">Uncharacterized protein</fullName>
    </submittedName>
</protein>
<keyword evidence="2" id="KW-1185">Reference proteome</keyword>
<reference evidence="1" key="2">
    <citation type="submission" date="2025-09" db="UniProtKB">
        <authorList>
            <consortium name="EnsemblPlants"/>
        </authorList>
    </citation>
    <scope>IDENTIFICATION</scope>
</reference>
<evidence type="ECO:0000313" key="1">
    <source>
        <dbReference type="EnsemblPlants" id="AVESA.00010b.r2.6CG1121900.2.CDS"/>
    </source>
</evidence>
<dbReference type="EnsemblPlants" id="AVESA.00010b.r2.6CG1121900.2">
    <property type="protein sequence ID" value="AVESA.00010b.r2.6CG1121900.2.CDS"/>
    <property type="gene ID" value="AVESA.00010b.r2.6CG1121900"/>
</dbReference>
<evidence type="ECO:0000313" key="2">
    <source>
        <dbReference type="Proteomes" id="UP001732700"/>
    </source>
</evidence>
<name>A0ACD5ZA66_AVESA</name>
<organism evidence="1 2">
    <name type="scientific">Avena sativa</name>
    <name type="common">Oat</name>
    <dbReference type="NCBI Taxonomy" id="4498"/>
    <lineage>
        <taxon>Eukaryota</taxon>
        <taxon>Viridiplantae</taxon>
        <taxon>Streptophyta</taxon>
        <taxon>Embryophyta</taxon>
        <taxon>Tracheophyta</taxon>
        <taxon>Spermatophyta</taxon>
        <taxon>Magnoliopsida</taxon>
        <taxon>Liliopsida</taxon>
        <taxon>Poales</taxon>
        <taxon>Poaceae</taxon>
        <taxon>BOP clade</taxon>
        <taxon>Pooideae</taxon>
        <taxon>Poodae</taxon>
        <taxon>Poeae</taxon>
        <taxon>Poeae Chloroplast Group 1 (Aveneae type)</taxon>
        <taxon>Aveninae</taxon>
        <taxon>Avena</taxon>
    </lineage>
</organism>
<dbReference type="Proteomes" id="UP001732700">
    <property type="component" value="Chromosome 6C"/>
</dbReference>
<reference evidence="1" key="1">
    <citation type="submission" date="2021-05" db="EMBL/GenBank/DDBJ databases">
        <authorList>
            <person name="Scholz U."/>
            <person name="Mascher M."/>
            <person name="Fiebig A."/>
        </authorList>
    </citation>
    <scope>NUCLEOTIDE SEQUENCE [LARGE SCALE GENOMIC DNA]</scope>
</reference>
<accession>A0ACD5ZA66</accession>